<feature type="compositionally biased region" description="Acidic residues" evidence="1">
    <location>
        <begin position="206"/>
        <end position="231"/>
    </location>
</feature>
<feature type="compositionally biased region" description="Polar residues" evidence="1">
    <location>
        <begin position="923"/>
        <end position="934"/>
    </location>
</feature>
<dbReference type="InterPro" id="IPR043153">
    <property type="entry name" value="DENN_C"/>
</dbReference>
<dbReference type="Proteomes" id="UP000355283">
    <property type="component" value="Unassembled WGS sequence"/>
</dbReference>
<dbReference type="SUPFAM" id="SSF50156">
    <property type="entry name" value="PDZ domain-like"/>
    <property type="match status" value="1"/>
</dbReference>
<dbReference type="InterPro" id="IPR001194">
    <property type="entry name" value="cDENN_dom"/>
</dbReference>
<dbReference type="InterPro" id="IPR036034">
    <property type="entry name" value="PDZ_sf"/>
</dbReference>
<dbReference type="Gene3D" id="1.10.167.10">
    <property type="entry name" value="Regulator of G-protein Signalling 4, domain 2"/>
    <property type="match status" value="1"/>
</dbReference>
<protein>
    <recommendedName>
        <fullName evidence="2">UDENN domain-containing protein</fullName>
    </recommendedName>
</protein>
<feature type="compositionally biased region" description="Low complexity" evidence="1">
    <location>
        <begin position="954"/>
        <end position="974"/>
    </location>
</feature>
<keyword evidence="4" id="KW-1185">Reference proteome</keyword>
<gene>
    <name evidence="3" type="ORF">NSK_007395</name>
</gene>
<dbReference type="Gene3D" id="2.30.42.10">
    <property type="match status" value="1"/>
</dbReference>
<feature type="region of interest" description="Disordered" evidence="1">
    <location>
        <begin position="1078"/>
        <end position="1101"/>
    </location>
</feature>
<feature type="region of interest" description="Disordered" evidence="1">
    <location>
        <begin position="717"/>
        <end position="768"/>
    </location>
</feature>
<dbReference type="InterPro" id="IPR037516">
    <property type="entry name" value="Tripartite_DENN"/>
</dbReference>
<evidence type="ECO:0000256" key="1">
    <source>
        <dbReference type="SAM" id="MobiDB-lite"/>
    </source>
</evidence>
<feature type="region of interest" description="Disordered" evidence="1">
    <location>
        <begin position="1"/>
        <end position="30"/>
    </location>
</feature>
<dbReference type="GO" id="GO:0031410">
    <property type="term" value="C:cytoplasmic vesicle"/>
    <property type="evidence" value="ECO:0007669"/>
    <property type="project" value="TreeGrafter"/>
</dbReference>
<dbReference type="EMBL" id="SDOX01000128">
    <property type="protein sequence ID" value="TFJ81434.1"/>
    <property type="molecule type" value="Genomic_DNA"/>
</dbReference>
<name>A0A4D9CSD6_9STRA</name>
<dbReference type="InterPro" id="IPR036305">
    <property type="entry name" value="RGS_sf"/>
</dbReference>
<evidence type="ECO:0000313" key="4">
    <source>
        <dbReference type="Proteomes" id="UP000355283"/>
    </source>
</evidence>
<dbReference type="InterPro" id="IPR051696">
    <property type="entry name" value="DENN_Domain_GEFs"/>
</dbReference>
<dbReference type="PANTHER" id="PTHR12296:SF21">
    <property type="entry name" value="DENN DOMAIN-CONTAINING PROTEIN 3"/>
    <property type="match status" value="1"/>
</dbReference>
<accession>A0A4D9CSD6</accession>
<dbReference type="SMART" id="SM00799">
    <property type="entry name" value="DENN"/>
    <property type="match status" value="1"/>
</dbReference>
<dbReference type="Gene3D" id="3.40.50.11500">
    <property type="match status" value="1"/>
</dbReference>
<organism evidence="3 4">
    <name type="scientific">Nannochloropsis salina CCMP1776</name>
    <dbReference type="NCBI Taxonomy" id="1027361"/>
    <lineage>
        <taxon>Eukaryota</taxon>
        <taxon>Sar</taxon>
        <taxon>Stramenopiles</taxon>
        <taxon>Ochrophyta</taxon>
        <taxon>Eustigmatophyceae</taxon>
        <taxon>Eustigmatales</taxon>
        <taxon>Monodopsidaceae</taxon>
        <taxon>Microchloropsis</taxon>
        <taxon>Microchloropsis salina</taxon>
    </lineage>
</organism>
<reference evidence="3 4" key="1">
    <citation type="submission" date="2019-01" db="EMBL/GenBank/DDBJ databases">
        <title>Nuclear Genome Assembly of the Microalgal Biofuel strain Nannochloropsis salina CCMP1776.</title>
        <authorList>
            <person name="Hovde B."/>
        </authorList>
    </citation>
    <scope>NUCLEOTIDE SEQUENCE [LARGE SCALE GENOMIC DNA]</scope>
    <source>
        <strain evidence="3 4">CCMP1776</strain>
    </source>
</reference>
<evidence type="ECO:0000259" key="2">
    <source>
        <dbReference type="PROSITE" id="PS50211"/>
    </source>
</evidence>
<feature type="region of interest" description="Disordered" evidence="1">
    <location>
        <begin position="151"/>
        <end position="176"/>
    </location>
</feature>
<dbReference type="PROSITE" id="PS50211">
    <property type="entry name" value="DENN"/>
    <property type="match status" value="1"/>
</dbReference>
<dbReference type="InterPro" id="IPR044926">
    <property type="entry name" value="RGS_subdomain_2"/>
</dbReference>
<feature type="compositionally biased region" description="Low complexity" evidence="1">
    <location>
        <begin position="740"/>
        <end position="765"/>
    </location>
</feature>
<dbReference type="InterPro" id="IPR001478">
    <property type="entry name" value="PDZ"/>
</dbReference>
<dbReference type="SUPFAM" id="SSF48097">
    <property type="entry name" value="Regulator of G-protein signaling, RGS"/>
    <property type="match status" value="2"/>
</dbReference>
<dbReference type="PANTHER" id="PTHR12296">
    <property type="entry name" value="DENN DOMAIN-CONTAINING PROTEIN 4"/>
    <property type="match status" value="1"/>
</dbReference>
<feature type="region of interest" description="Disordered" evidence="1">
    <location>
        <begin position="1021"/>
        <end position="1052"/>
    </location>
</feature>
<dbReference type="InterPro" id="IPR041489">
    <property type="entry name" value="PDZ_6"/>
</dbReference>
<feature type="region of interest" description="Disordered" evidence="1">
    <location>
        <begin position="203"/>
        <end position="240"/>
    </location>
</feature>
<comment type="caution">
    <text evidence="3">The sequence shown here is derived from an EMBL/GenBank/DDBJ whole genome shotgun (WGS) entry which is preliminary data.</text>
</comment>
<feature type="compositionally biased region" description="Basic and acidic residues" evidence="1">
    <location>
        <begin position="1026"/>
        <end position="1042"/>
    </location>
</feature>
<feature type="compositionally biased region" description="Polar residues" evidence="1">
    <location>
        <begin position="719"/>
        <end position="732"/>
    </location>
</feature>
<dbReference type="Pfam" id="PF17820">
    <property type="entry name" value="PDZ_6"/>
    <property type="match status" value="1"/>
</dbReference>
<evidence type="ECO:0000313" key="3">
    <source>
        <dbReference type="EMBL" id="TFJ81434.1"/>
    </source>
</evidence>
<dbReference type="OrthoDB" id="6019893at2759"/>
<dbReference type="GO" id="GO:0032483">
    <property type="term" value="P:regulation of Rab protein signal transduction"/>
    <property type="evidence" value="ECO:0007669"/>
    <property type="project" value="TreeGrafter"/>
</dbReference>
<feature type="domain" description="UDENN" evidence="2">
    <location>
        <begin position="1190"/>
        <end position="1697"/>
    </location>
</feature>
<feature type="region of interest" description="Disordered" evidence="1">
    <location>
        <begin position="915"/>
        <end position="997"/>
    </location>
</feature>
<dbReference type="Pfam" id="PF02141">
    <property type="entry name" value="DENN"/>
    <property type="match status" value="1"/>
</dbReference>
<proteinExistence type="predicted"/>
<feature type="region of interest" description="Disordered" evidence="1">
    <location>
        <begin position="1117"/>
        <end position="1140"/>
    </location>
</feature>
<sequence length="1697" mass="186691">MTSQGPPSPSGKSEVVPPALTVSPSKISTPASVGGGTVFSRFIGKMELKSPAFEFARVGPKQHSGGRRSIVSMAGQHLIEVEGTTASPPLLKAWGIHQSGSIIRNKNRGKKGQEMLLGMTESGERVYEMEDEIGLSAKVQWTVDKPKSYCISPSRTPENDQVRFKSGKLQQHSNAERKKDLLDLSAIDECRDAWSTRECQNRLTAEEESEAGISNDNDDEEGEEEEEEEAAAGEQKAKMEKHKVVFPWQTESESARGSHKESQTFKLSFGSGTVGLIMVSTKAGKGAFLESFKRLETRQGRLPTAAELCGQLRVGDVITQINTTDVRFSSATTVQELLDNGERPITVIFRRYPQSYSFQEVAQDSRKVPFYFQYLLTEVTDPRHEQAKVMLLIESEQYASQYKNMTAVDRALEGQRIFDKFFDTQVGQDEDECTLRACSSDMFNDVRHLIQEDLDRGSFPRFRESLVHHRMVGYLSQSPEYVPLHPLEVLQNDDMLQFFMLYLMQARKHASLRCYLDMERFVKPRVAAVEDLLRRGLVASEKAKQAVKTLMQAVLRVFSLYLCNGSYMEVTLRPLSRLNQWLRSVLNSRADIARIQRRACKLAASKAAETEILGSQLLKEAHRRRPGALFTLSVPDALGIGHEVLGAQRSLLRELASDIFPRFQSHTLYEALCEDISPDWRLARAQQQPLTMKPGSIKRLLRRVKLPGEFAVHRAPLFSTPSGRSGGASSPLQSPPITSPPHGLLSPLSSPLVNEQWQQQQAPAARPEVESAADWLMGFDTEFSPNMAIKVRTTKQIPISTYAKSLAHKSSASGNISALRPGAPSALPAGLETFLVPEEFPTKLGTVPPDPVLFNFLVPGKNDKPFYGACLIMYRPANEALPVDEDDLDLSLSPVKQNISSPLINVDLTISQSLGGKEKEAQVPSTAPQASGMTLPNGVPTHESDAPLAFPHVTTSEDSSISSSEQSTTLSSLDPVQNSDPENSRRGSQADPPRARRGTFVAYRIERGDEAQEQVKAMADSIFSSPRHDEHGVEPIDGREGDRDDDASEVSAHVVVPNGPVKEQAEGEVAREAFYRPDAPEKSSPSSQSTSHLPAPECTGHRLLSMDVHIPEERTAEAQPLWGPGEGSSSEPEPQMTHDNEDGVQAQTLQEADVDDDDDSLIALVEADFQDALLQSYETFARASSVDQESLPTIVDSPQQWNEGDPAALGGQPPSHHQTYMSALATNSTRRTSAMDDIGSHVPGGQRLRRGSTNASIGTRDGLMAATAKALPVTLTYAPYGFCLMSRFSFINSLRTPLTALFDPKQTRNRSALRVIQTLLADHPPVRVPLDAADRDESLFLPFSTPLPSSPHELASGLSPSGLLSPALTQPGSASASTNCHGPTSATAHQHQLSTQIDFEIDLLFQCLSSRNLILVFLALLLECKVLLISERLTLLTVAGEGLRLLLHPLKWCHVYVPLVPEVMIDHVIGCPTPFLMGLHRKTFLLRRNDFPTDIMRVDLDNDYVEVPAKDLNRKNVPFAGPLARKFERMVSPAMAYCDSYRWPATTPLHAKTTTGMLTTTNFSTTGMVSPPASAGNENMSALPSHSPQKRDVRAALHVLREFVQGLLMGIEDSCYRLCTETEMTILFDETLFGHINGPAELLLITPNDPETDALPHSPHLPVAPAQTGAATESFILRFSRTQAFSNVLMKSLQRTV</sequence>
<dbReference type="SMART" id="SM00228">
    <property type="entry name" value="PDZ"/>
    <property type="match status" value="1"/>
</dbReference>